<evidence type="ECO:0000256" key="1">
    <source>
        <dbReference type="SAM" id="MobiDB-lite"/>
    </source>
</evidence>
<feature type="region of interest" description="Disordered" evidence="1">
    <location>
        <begin position="1"/>
        <end position="31"/>
    </location>
</feature>
<proteinExistence type="predicted"/>
<name>A0A4Z2J985_9TELE</name>
<evidence type="ECO:0000313" key="3">
    <source>
        <dbReference type="Proteomes" id="UP000314294"/>
    </source>
</evidence>
<organism evidence="2 3">
    <name type="scientific">Liparis tanakae</name>
    <name type="common">Tanaka's snailfish</name>
    <dbReference type="NCBI Taxonomy" id="230148"/>
    <lineage>
        <taxon>Eukaryota</taxon>
        <taxon>Metazoa</taxon>
        <taxon>Chordata</taxon>
        <taxon>Craniata</taxon>
        <taxon>Vertebrata</taxon>
        <taxon>Euteleostomi</taxon>
        <taxon>Actinopterygii</taxon>
        <taxon>Neopterygii</taxon>
        <taxon>Teleostei</taxon>
        <taxon>Neoteleostei</taxon>
        <taxon>Acanthomorphata</taxon>
        <taxon>Eupercaria</taxon>
        <taxon>Perciformes</taxon>
        <taxon>Cottioidei</taxon>
        <taxon>Cottales</taxon>
        <taxon>Liparidae</taxon>
        <taxon>Liparis</taxon>
    </lineage>
</organism>
<reference evidence="2 3" key="1">
    <citation type="submission" date="2019-03" db="EMBL/GenBank/DDBJ databases">
        <title>First draft genome of Liparis tanakae, snailfish: a comprehensive survey of snailfish specific genes.</title>
        <authorList>
            <person name="Kim W."/>
            <person name="Song I."/>
            <person name="Jeong J.-H."/>
            <person name="Kim D."/>
            <person name="Kim S."/>
            <person name="Ryu S."/>
            <person name="Song J.Y."/>
            <person name="Lee S.K."/>
        </authorList>
    </citation>
    <scope>NUCLEOTIDE SEQUENCE [LARGE SCALE GENOMIC DNA]</scope>
    <source>
        <tissue evidence="2">Muscle</tissue>
    </source>
</reference>
<protein>
    <submittedName>
        <fullName evidence="2">Uncharacterized protein</fullName>
    </submittedName>
</protein>
<dbReference type="Proteomes" id="UP000314294">
    <property type="component" value="Unassembled WGS sequence"/>
</dbReference>
<comment type="caution">
    <text evidence="2">The sequence shown here is derived from an EMBL/GenBank/DDBJ whole genome shotgun (WGS) entry which is preliminary data.</text>
</comment>
<accession>A0A4Z2J985</accession>
<gene>
    <name evidence="2" type="ORF">EYF80_003138</name>
</gene>
<dbReference type="EMBL" id="SRLO01000014">
    <property type="protein sequence ID" value="TNN86670.1"/>
    <property type="molecule type" value="Genomic_DNA"/>
</dbReference>
<evidence type="ECO:0000313" key="2">
    <source>
        <dbReference type="EMBL" id="TNN86670.1"/>
    </source>
</evidence>
<dbReference type="AlphaFoldDB" id="A0A4Z2J985"/>
<feature type="compositionally biased region" description="Basic and acidic residues" evidence="1">
    <location>
        <begin position="8"/>
        <end position="27"/>
    </location>
</feature>
<keyword evidence="3" id="KW-1185">Reference proteome</keyword>
<sequence length="119" mass="13744">MKHMGHNNKTDKRGEQGSTHEEQDRDPNNSSPKVFNVWLSSHIWLFRHVRSQLIATRCFDQRQRVSFRRSPVFNTAASSLSHKDSSVQSPTANLWILLITDNRSQFLQKLTLMALPADN</sequence>